<name>A0A3M7PVV6_BRAPC</name>
<protein>
    <submittedName>
        <fullName evidence="1">Uncharacterized protein</fullName>
    </submittedName>
</protein>
<organism evidence="1 2">
    <name type="scientific">Brachionus plicatilis</name>
    <name type="common">Marine rotifer</name>
    <name type="synonym">Brachionus muelleri</name>
    <dbReference type="NCBI Taxonomy" id="10195"/>
    <lineage>
        <taxon>Eukaryota</taxon>
        <taxon>Metazoa</taxon>
        <taxon>Spiralia</taxon>
        <taxon>Gnathifera</taxon>
        <taxon>Rotifera</taxon>
        <taxon>Eurotatoria</taxon>
        <taxon>Monogononta</taxon>
        <taxon>Pseudotrocha</taxon>
        <taxon>Ploima</taxon>
        <taxon>Brachionidae</taxon>
        <taxon>Brachionus</taxon>
    </lineage>
</organism>
<proteinExistence type="predicted"/>
<sequence>MKCFNLHSILLVDLQDYCLMFPCNLFEELHKLETNRFNSQTEILQTFHSFPKKFKIVNRSFKDRDTSLLINLETLLLDRPIGLH</sequence>
<dbReference type="EMBL" id="REGN01008594">
    <property type="protein sequence ID" value="RNA03200.1"/>
    <property type="molecule type" value="Genomic_DNA"/>
</dbReference>
<comment type="caution">
    <text evidence="1">The sequence shown here is derived from an EMBL/GenBank/DDBJ whole genome shotgun (WGS) entry which is preliminary data.</text>
</comment>
<accession>A0A3M7PVV6</accession>
<evidence type="ECO:0000313" key="2">
    <source>
        <dbReference type="Proteomes" id="UP000276133"/>
    </source>
</evidence>
<dbReference type="Proteomes" id="UP000276133">
    <property type="component" value="Unassembled WGS sequence"/>
</dbReference>
<evidence type="ECO:0000313" key="1">
    <source>
        <dbReference type="EMBL" id="RNA03200.1"/>
    </source>
</evidence>
<gene>
    <name evidence="1" type="ORF">BpHYR1_009714</name>
</gene>
<reference evidence="1 2" key="1">
    <citation type="journal article" date="2018" name="Sci. Rep.">
        <title>Genomic signatures of local adaptation to the degree of environmental predictability in rotifers.</title>
        <authorList>
            <person name="Franch-Gras L."/>
            <person name="Hahn C."/>
            <person name="Garcia-Roger E.M."/>
            <person name="Carmona M.J."/>
            <person name="Serra M."/>
            <person name="Gomez A."/>
        </authorList>
    </citation>
    <scope>NUCLEOTIDE SEQUENCE [LARGE SCALE GENOMIC DNA]</scope>
    <source>
        <strain evidence="1">HYR1</strain>
    </source>
</reference>
<keyword evidence="2" id="KW-1185">Reference proteome</keyword>
<dbReference type="AlphaFoldDB" id="A0A3M7PVV6"/>